<keyword evidence="7" id="KW-0965">Cell junction</keyword>
<comment type="similarity">
    <text evidence="3">Belongs to the claudin family.</text>
</comment>
<dbReference type="Proteomes" id="UP001187315">
    <property type="component" value="Unassembled WGS sequence"/>
</dbReference>
<dbReference type="PRINTS" id="PR01385">
    <property type="entry name" value="CLAUDIN14"/>
</dbReference>
<keyword evidence="6 10" id="KW-0812">Transmembrane</keyword>
<dbReference type="InterPro" id="IPR004031">
    <property type="entry name" value="PMP22/EMP/MP20/Claudin"/>
</dbReference>
<dbReference type="PANTHER" id="PTHR12002">
    <property type="entry name" value="CLAUDIN"/>
    <property type="match status" value="1"/>
</dbReference>
<reference evidence="12" key="1">
    <citation type="submission" date="2023-08" db="EMBL/GenBank/DDBJ databases">
        <title>Pelteobagrus vachellii genome.</title>
        <authorList>
            <person name="Liu H."/>
        </authorList>
    </citation>
    <scope>NUCLEOTIDE SEQUENCE</scope>
    <source>
        <strain evidence="12">PRFRI_2022a</strain>
        <tissue evidence="12">Muscle</tissue>
    </source>
</reference>
<keyword evidence="8 10" id="KW-1133">Transmembrane helix</keyword>
<dbReference type="Gene3D" id="1.20.140.150">
    <property type="match status" value="1"/>
</dbReference>
<evidence type="ECO:0000256" key="1">
    <source>
        <dbReference type="ARBA" id="ARBA00004435"/>
    </source>
</evidence>
<keyword evidence="13" id="KW-1185">Reference proteome</keyword>
<dbReference type="InterPro" id="IPR006187">
    <property type="entry name" value="Claudin"/>
</dbReference>
<dbReference type="PRINTS" id="PR01077">
    <property type="entry name" value="CLAUDIN"/>
</dbReference>
<feature type="transmembrane region" description="Helical" evidence="10">
    <location>
        <begin position="118"/>
        <end position="141"/>
    </location>
</feature>
<keyword evidence="9 10" id="KW-0472">Membrane</keyword>
<dbReference type="EMBL" id="JAVHJS010000008">
    <property type="protein sequence ID" value="KAK2850381.1"/>
    <property type="molecule type" value="Genomic_DNA"/>
</dbReference>
<evidence type="ECO:0000256" key="4">
    <source>
        <dbReference type="ARBA" id="ARBA00022427"/>
    </source>
</evidence>
<evidence type="ECO:0000256" key="11">
    <source>
        <dbReference type="SAM" id="SignalP"/>
    </source>
</evidence>
<dbReference type="Pfam" id="PF00822">
    <property type="entry name" value="PMP22_Claudin"/>
    <property type="match status" value="1"/>
</dbReference>
<keyword evidence="11" id="KW-0732">Signal</keyword>
<accession>A0AA88SVT6</accession>
<keyword evidence="5" id="KW-1003">Cell membrane</keyword>
<sequence>MMNTMTHQLLGFFLGLLGLVSSLTSTVLPQWRLTAYFSTNFITALYYMKGLWMECVSHTAGIYQCEFHRSTLSLPKGLLAARILMVLSCIISILAAIVSAVGMKCTRCAHQSHAKGSIAVFGGVCFILAGIFCLITTSWTTCDVISNAYNIFTTAGMKYEIGLAVYISFSSAIFSICGGGMLCVASWDVRNDVSHKVVDTQVPGTNKLQHVPSYQANSGFQNDSSLPTFSYNRGCRLSDNISNSSIKSKISSKSAVN</sequence>
<evidence type="ECO:0008006" key="14">
    <source>
        <dbReference type="Google" id="ProtNLM"/>
    </source>
</evidence>
<protein>
    <recommendedName>
        <fullName evidence="14">Claudin</fullName>
    </recommendedName>
</protein>
<feature type="signal peptide" evidence="11">
    <location>
        <begin position="1"/>
        <end position="22"/>
    </location>
</feature>
<evidence type="ECO:0000313" key="13">
    <source>
        <dbReference type="Proteomes" id="UP001187315"/>
    </source>
</evidence>
<evidence type="ECO:0000256" key="9">
    <source>
        <dbReference type="ARBA" id="ARBA00023136"/>
    </source>
</evidence>
<dbReference type="AlphaFoldDB" id="A0AA88SVT6"/>
<organism evidence="12 13">
    <name type="scientific">Tachysurus vachellii</name>
    <name type="common">Darkbarbel catfish</name>
    <name type="synonym">Pelteobagrus vachellii</name>
    <dbReference type="NCBI Taxonomy" id="175792"/>
    <lineage>
        <taxon>Eukaryota</taxon>
        <taxon>Metazoa</taxon>
        <taxon>Chordata</taxon>
        <taxon>Craniata</taxon>
        <taxon>Vertebrata</taxon>
        <taxon>Euteleostomi</taxon>
        <taxon>Actinopterygii</taxon>
        <taxon>Neopterygii</taxon>
        <taxon>Teleostei</taxon>
        <taxon>Ostariophysi</taxon>
        <taxon>Siluriformes</taxon>
        <taxon>Bagridae</taxon>
        <taxon>Tachysurus</taxon>
    </lineage>
</organism>
<dbReference type="GO" id="GO:0005923">
    <property type="term" value="C:bicellular tight junction"/>
    <property type="evidence" value="ECO:0007669"/>
    <property type="project" value="UniProtKB-SubCell"/>
</dbReference>
<evidence type="ECO:0000256" key="3">
    <source>
        <dbReference type="ARBA" id="ARBA00008295"/>
    </source>
</evidence>
<evidence type="ECO:0000256" key="5">
    <source>
        <dbReference type="ARBA" id="ARBA00022475"/>
    </source>
</evidence>
<dbReference type="GO" id="GO:0005886">
    <property type="term" value="C:plasma membrane"/>
    <property type="evidence" value="ECO:0007669"/>
    <property type="project" value="UniProtKB-SubCell"/>
</dbReference>
<feature type="transmembrane region" description="Helical" evidence="10">
    <location>
        <begin position="161"/>
        <end position="187"/>
    </location>
</feature>
<evidence type="ECO:0000256" key="8">
    <source>
        <dbReference type="ARBA" id="ARBA00022989"/>
    </source>
</evidence>
<dbReference type="GO" id="GO:0005198">
    <property type="term" value="F:structural molecule activity"/>
    <property type="evidence" value="ECO:0007669"/>
    <property type="project" value="InterPro"/>
</dbReference>
<evidence type="ECO:0000256" key="10">
    <source>
        <dbReference type="SAM" id="Phobius"/>
    </source>
</evidence>
<comment type="caution">
    <text evidence="12">The sequence shown here is derived from an EMBL/GenBank/DDBJ whole genome shotgun (WGS) entry which is preliminary data.</text>
</comment>
<proteinExistence type="inferred from homology"/>
<dbReference type="PROSITE" id="PS01346">
    <property type="entry name" value="CLAUDIN"/>
    <property type="match status" value="1"/>
</dbReference>
<name>A0AA88SVT6_TACVA</name>
<feature type="chain" id="PRO_5041685548" description="Claudin" evidence="11">
    <location>
        <begin position="23"/>
        <end position="257"/>
    </location>
</feature>
<comment type="subcellular location">
    <subcellularLocation>
        <location evidence="1">Cell junction</location>
        <location evidence="1">Tight junction</location>
    </subcellularLocation>
    <subcellularLocation>
        <location evidence="2">Cell membrane</location>
        <topology evidence="2">Multi-pass membrane protein</topology>
    </subcellularLocation>
</comment>
<evidence type="ECO:0000256" key="2">
    <source>
        <dbReference type="ARBA" id="ARBA00004651"/>
    </source>
</evidence>
<keyword evidence="4" id="KW-0796">Tight junction</keyword>
<dbReference type="InterPro" id="IPR017974">
    <property type="entry name" value="Claudin_CS"/>
</dbReference>
<evidence type="ECO:0000256" key="7">
    <source>
        <dbReference type="ARBA" id="ARBA00022949"/>
    </source>
</evidence>
<feature type="transmembrane region" description="Helical" evidence="10">
    <location>
        <begin position="79"/>
        <end position="98"/>
    </location>
</feature>
<evidence type="ECO:0000313" key="12">
    <source>
        <dbReference type="EMBL" id="KAK2850381.1"/>
    </source>
</evidence>
<gene>
    <name evidence="12" type="ORF">Q7C36_009164</name>
</gene>
<evidence type="ECO:0000256" key="6">
    <source>
        <dbReference type="ARBA" id="ARBA00022692"/>
    </source>
</evidence>